<dbReference type="SUPFAM" id="SSF103515">
    <property type="entry name" value="Autotransporter"/>
    <property type="match status" value="1"/>
</dbReference>
<organism evidence="3 4">
    <name type="scientific">Luteimonas salinilitoris</name>
    <dbReference type="NCBI Taxonomy" id="3237697"/>
    <lineage>
        <taxon>Bacteria</taxon>
        <taxon>Pseudomonadati</taxon>
        <taxon>Pseudomonadota</taxon>
        <taxon>Gammaproteobacteria</taxon>
        <taxon>Lysobacterales</taxon>
        <taxon>Lysobacteraceae</taxon>
        <taxon>Luteimonas</taxon>
    </lineage>
</organism>
<reference evidence="3 4" key="1">
    <citation type="submission" date="2024-07" db="EMBL/GenBank/DDBJ databases">
        <title>Luteimonas salilacus sp. nov., isolated from the shore soil of Salt Lake in Tibet of China.</title>
        <authorList>
            <person name="Zhang X."/>
            <person name="Li A."/>
        </authorList>
    </citation>
    <scope>NUCLEOTIDE SEQUENCE [LARGE SCALE GENOMIC DNA]</scope>
    <source>
        <strain evidence="3 4">B3-2-R+30</strain>
    </source>
</reference>
<comment type="caution">
    <text evidence="3">The sequence shown here is derived from an EMBL/GenBank/DDBJ whole genome shotgun (WGS) entry which is preliminary data.</text>
</comment>
<feature type="region of interest" description="Disordered" evidence="1">
    <location>
        <begin position="1"/>
        <end position="20"/>
    </location>
</feature>
<feature type="region of interest" description="Disordered" evidence="1">
    <location>
        <begin position="741"/>
        <end position="870"/>
    </location>
</feature>
<dbReference type="PROSITE" id="PS51208">
    <property type="entry name" value="AUTOTRANSPORTER"/>
    <property type="match status" value="1"/>
</dbReference>
<dbReference type="EMBL" id="JBFWIC010000010">
    <property type="protein sequence ID" value="MEZ0474848.1"/>
    <property type="molecule type" value="Genomic_DNA"/>
</dbReference>
<dbReference type="InterPro" id="IPR003991">
    <property type="entry name" value="Pertactin_virulence_factor"/>
</dbReference>
<dbReference type="SMART" id="SM00869">
    <property type="entry name" value="Autotransporter"/>
    <property type="match status" value="1"/>
</dbReference>
<feature type="compositionally biased region" description="Gly residues" evidence="1">
    <location>
        <begin position="749"/>
        <end position="868"/>
    </location>
</feature>
<name>A0ABV4HQG7_9GAMM</name>
<keyword evidence="4" id="KW-1185">Reference proteome</keyword>
<evidence type="ECO:0000256" key="1">
    <source>
        <dbReference type="SAM" id="MobiDB-lite"/>
    </source>
</evidence>
<dbReference type="NCBIfam" id="TIGR01414">
    <property type="entry name" value="autotrans_barl"/>
    <property type="match status" value="1"/>
</dbReference>
<dbReference type="PRINTS" id="PR01484">
    <property type="entry name" value="PRTACTNFAMLY"/>
</dbReference>
<dbReference type="InterPro" id="IPR051551">
    <property type="entry name" value="Autotransporter_adhesion"/>
</dbReference>
<dbReference type="InterPro" id="IPR005546">
    <property type="entry name" value="Autotransporte_beta"/>
</dbReference>
<sequence length="1179" mass="119341">MSYPTQKRDPRSRARSYAYHPPLPPLWQQSIIDNARLEARRVESQRRLKMLSLSVATAVMTGAFARPGAVHAVDYQDTITGVADNDRDGGSGGYDPGYDIVEQDGMLHYRLADGDSVALEGVDGDVRAMSITSGNPPVVLDVAGGGWLELSAIRGESSTVGSAVGILNDGNTVTVNGNTRISTNADDLDFGTVRGNGAQGVIGRGRSTTIFNGATDIHARTQGHARAVWADRTSTIIFNGPTTILAESRGTLDAVYSFDGRITFNGDTTISALSIWPSDNAHAIYNDGVGSRLTVNGDLSLTTVSAGSTAFGVRNQGNMEVNGDTTVNVEGPRSTHGIANTHWRARMTWNGDVDVRVRSEGPENGYTPFGKPSGLSNDRSPGAVMTFNGAVNVDVASEAETYGTVNSGIIDFTSPTAPVSFTVAAACDPPNTPNCDRDVYGVRNFGTVNVAGGLTVSTTAAGTGAAYSIWSVPIDIQDASVTVNQAGGRTVQLDGDIATATDSVNGNIGSVDLNFDTSDSWLRGLVGGLQGDAGFSVGRTDLAFSDGAAWIPQGTGALTNDFGSGSLTLGSDGAIDMAGHWGDFEPGAVPAHGYRTLVVDSSSGDAGVALGDGARFQLLSDITGLSGTATADRIVFGSGIAAFSATGTQNVAIVYDPVLDDTSWVDAAVLRDGTTIEAAVPIDIVDASAAASGEAAFSSVAGLDREWGSTFENALVRFAYTPQVALSDDGSKVVLTGIAIRGTDDGGGDDPGGGDPGGGDPGGGDPGGGDPGGGDPGGGDPGGGDPGGGDPGGGDPGGGDPGGGDPGGGDPGDGDPGGGDPGGGEDGGGETGGGDGGSGEGTGGGDGGGGNGGDGGSDTGGGTGGGAVGIRPSETVLTAAEAVDSAVELWKLGESGALRRVQGLVRGGDTDRSGVWARVDGGRLTADSAYSRSHRQDYSGVTAGADRRFALDAGANFTGVSAGRIRSTADYAQGRGELTGTTVGLYSTWIADGGAYVLVGAETTSLENRYTARDSTGTDIAGRYRTRARRLHAEGGYPFRFAQSWYVEPQLGVSVGVVDGREHVTSNGVRVAHDDYDISFARAGIAVGRTLQGPRLGGSAYVRASARHDFGDDPRIAASRDGGGIVPETADRTGTGGEFAAGADLAVGARTGLFFEASRATGTGTERDWGVRAGLRYSW</sequence>
<dbReference type="RefSeq" id="WP_370564513.1">
    <property type="nucleotide sequence ID" value="NZ_JBFWIB010000008.1"/>
</dbReference>
<dbReference type="InterPro" id="IPR036709">
    <property type="entry name" value="Autotransporte_beta_dom_sf"/>
</dbReference>
<dbReference type="PANTHER" id="PTHR35037">
    <property type="entry name" value="C-TERMINAL REGION OF AIDA-LIKE PROTEIN"/>
    <property type="match status" value="1"/>
</dbReference>
<feature type="compositionally biased region" description="Basic and acidic residues" evidence="1">
    <location>
        <begin position="1"/>
        <end position="12"/>
    </location>
</feature>
<evidence type="ECO:0000313" key="3">
    <source>
        <dbReference type="EMBL" id="MEZ0474848.1"/>
    </source>
</evidence>
<evidence type="ECO:0000313" key="4">
    <source>
        <dbReference type="Proteomes" id="UP001566331"/>
    </source>
</evidence>
<dbReference type="Gene3D" id="2.40.128.130">
    <property type="entry name" value="Autotransporter beta-domain"/>
    <property type="match status" value="1"/>
</dbReference>
<dbReference type="PANTHER" id="PTHR35037:SF7">
    <property type="entry name" value="AUTOTRANSPORTER"/>
    <property type="match status" value="1"/>
</dbReference>
<accession>A0ABV4HQG7</accession>
<evidence type="ECO:0000259" key="2">
    <source>
        <dbReference type="PROSITE" id="PS51208"/>
    </source>
</evidence>
<gene>
    <name evidence="3" type="ORF">AB6713_09475</name>
</gene>
<dbReference type="Proteomes" id="UP001566331">
    <property type="component" value="Unassembled WGS sequence"/>
</dbReference>
<protein>
    <submittedName>
        <fullName evidence="3">Autotransporter outer membrane beta-barrel domain-containing protein</fullName>
    </submittedName>
</protein>
<dbReference type="InterPro" id="IPR006315">
    <property type="entry name" value="OM_autotransptr_brl_dom"/>
</dbReference>
<feature type="domain" description="Autotransporter" evidence="2">
    <location>
        <begin position="908"/>
        <end position="1179"/>
    </location>
</feature>
<proteinExistence type="predicted"/>
<dbReference type="Pfam" id="PF03797">
    <property type="entry name" value="Autotransporter"/>
    <property type="match status" value="1"/>
</dbReference>